<name>A0A7S2JJ59_9EUKA</name>
<proteinExistence type="predicted"/>
<accession>A0A7S2JJ59</accession>
<dbReference type="AlphaFoldDB" id="A0A7S2JJ59"/>
<sequence length="201" mass="22124">MPTAGLDWTRRFELVIRGQAGGQAQASVTHTIIHAKIEKLAAETAAAEARIAELRASAFSSVTEQCDAEIAAAETTLQEAYEAYRHPNSIRTATQEPANRSNRRVRWTCFCSDLPMITALQFNNSQHIESRASMPVKQGEIAKRFGVPSGHRKCWGAPSHPPHSPPRGQVQEDGLGGHYVELKFLESDSSSTVRRLILHVV</sequence>
<dbReference type="EMBL" id="HBGU01082036">
    <property type="protein sequence ID" value="CAD9549306.1"/>
    <property type="molecule type" value="Transcribed_RNA"/>
</dbReference>
<evidence type="ECO:0000256" key="1">
    <source>
        <dbReference type="SAM" id="MobiDB-lite"/>
    </source>
</evidence>
<organism evidence="2">
    <name type="scientific">Haptolina brevifila</name>
    <dbReference type="NCBI Taxonomy" id="156173"/>
    <lineage>
        <taxon>Eukaryota</taxon>
        <taxon>Haptista</taxon>
        <taxon>Haptophyta</taxon>
        <taxon>Prymnesiophyceae</taxon>
        <taxon>Prymnesiales</taxon>
        <taxon>Prymnesiaceae</taxon>
        <taxon>Haptolina</taxon>
    </lineage>
</organism>
<evidence type="ECO:0000313" key="2">
    <source>
        <dbReference type="EMBL" id="CAD9549306.1"/>
    </source>
</evidence>
<feature type="region of interest" description="Disordered" evidence="1">
    <location>
        <begin position="154"/>
        <end position="173"/>
    </location>
</feature>
<gene>
    <name evidence="2" type="ORF">CBRE1094_LOCUS44776</name>
</gene>
<protein>
    <submittedName>
        <fullName evidence="2">Uncharacterized protein</fullName>
    </submittedName>
</protein>
<reference evidence="2" key="1">
    <citation type="submission" date="2021-01" db="EMBL/GenBank/DDBJ databases">
        <authorList>
            <person name="Corre E."/>
            <person name="Pelletier E."/>
            <person name="Niang G."/>
            <person name="Scheremetjew M."/>
            <person name="Finn R."/>
            <person name="Kale V."/>
            <person name="Holt S."/>
            <person name="Cochrane G."/>
            <person name="Meng A."/>
            <person name="Brown T."/>
            <person name="Cohen L."/>
        </authorList>
    </citation>
    <scope>NUCLEOTIDE SEQUENCE</scope>
    <source>
        <strain evidence="2">UTEX LB 985</strain>
    </source>
</reference>